<dbReference type="CDD" id="cd06196">
    <property type="entry name" value="FNR_like_1"/>
    <property type="match status" value="1"/>
</dbReference>
<comment type="caution">
    <text evidence="2">The sequence shown here is derived from an EMBL/GenBank/DDBJ whole genome shotgun (WGS) entry which is preliminary data.</text>
</comment>
<dbReference type="InterPro" id="IPR017938">
    <property type="entry name" value="Riboflavin_synthase-like_b-brl"/>
</dbReference>
<keyword evidence="3" id="KW-1185">Reference proteome</keyword>
<dbReference type="InterPro" id="IPR013112">
    <property type="entry name" value="FAD-bd_8"/>
</dbReference>
<dbReference type="PRINTS" id="PR00371">
    <property type="entry name" value="FPNCR"/>
</dbReference>
<sequence length="220" mass="25180">MEHIVKIISLQLVTHNVRRYRFSKPAGYHFEPGQATDVSINQPRWKNELRPFTFTCLNDDDFLEFTIKSYHDHDGVTHTLSTLQVGDELIIRDVWGAISYKGEGYFLAGGAGITPFLAILRQLHKDNKIAGNQLFFANQTMQDIILKEELDQMLGRQVHYLISREDSPYHKGRIDKAFLQANIKDFSKPFYICGPDQMVADLSKTLEELGAKADSVVFEK</sequence>
<dbReference type="SUPFAM" id="SSF63380">
    <property type="entry name" value="Riboflavin synthase domain-like"/>
    <property type="match status" value="1"/>
</dbReference>
<dbReference type="InterPro" id="IPR050415">
    <property type="entry name" value="MRET"/>
</dbReference>
<dbReference type="InterPro" id="IPR017927">
    <property type="entry name" value="FAD-bd_FR_type"/>
</dbReference>
<name>A0A2T7BJH7_9BACT</name>
<dbReference type="InterPro" id="IPR001709">
    <property type="entry name" value="Flavoprot_Pyr_Nucl_cyt_Rdtase"/>
</dbReference>
<protein>
    <submittedName>
        <fullName evidence="2">Flavodoxin reductase</fullName>
    </submittedName>
</protein>
<dbReference type="GO" id="GO:0016491">
    <property type="term" value="F:oxidoreductase activity"/>
    <property type="evidence" value="ECO:0007669"/>
    <property type="project" value="InterPro"/>
</dbReference>
<feature type="domain" description="FAD-binding FR-type" evidence="1">
    <location>
        <begin position="1"/>
        <end position="101"/>
    </location>
</feature>
<reference evidence="2 3" key="1">
    <citation type="submission" date="2018-04" db="EMBL/GenBank/DDBJ databases">
        <title>Chitinophaga fuyangensis sp. nov., isolated from soil in a chemical factory.</title>
        <authorList>
            <person name="Chen K."/>
        </authorList>
    </citation>
    <scope>NUCLEOTIDE SEQUENCE [LARGE SCALE GENOMIC DNA]</scope>
    <source>
        <strain evidence="2 3">LY-1</strain>
    </source>
</reference>
<dbReference type="Gene3D" id="2.40.30.10">
    <property type="entry name" value="Translation factors"/>
    <property type="match status" value="1"/>
</dbReference>
<evidence type="ECO:0000259" key="1">
    <source>
        <dbReference type="PROSITE" id="PS51384"/>
    </source>
</evidence>
<gene>
    <name evidence="2" type="ORF">DCC81_16020</name>
</gene>
<evidence type="ECO:0000313" key="2">
    <source>
        <dbReference type="EMBL" id="PUZ26440.1"/>
    </source>
</evidence>
<dbReference type="Pfam" id="PF00175">
    <property type="entry name" value="NAD_binding_1"/>
    <property type="match status" value="1"/>
</dbReference>
<dbReference type="Pfam" id="PF08022">
    <property type="entry name" value="FAD_binding_8"/>
    <property type="match status" value="1"/>
</dbReference>
<dbReference type="PROSITE" id="PS51384">
    <property type="entry name" value="FAD_FR"/>
    <property type="match status" value="1"/>
</dbReference>
<dbReference type="EMBL" id="QCYK01000002">
    <property type="protein sequence ID" value="PUZ26440.1"/>
    <property type="molecule type" value="Genomic_DNA"/>
</dbReference>
<accession>A0A2T7BJH7</accession>
<dbReference type="InterPro" id="IPR039261">
    <property type="entry name" value="FNR_nucleotide-bd"/>
</dbReference>
<dbReference type="InterPro" id="IPR001433">
    <property type="entry name" value="OxRdtase_FAD/NAD-bd"/>
</dbReference>
<dbReference type="AlphaFoldDB" id="A0A2T7BJH7"/>
<dbReference type="PANTHER" id="PTHR47354">
    <property type="entry name" value="NADH OXIDOREDUCTASE HCR"/>
    <property type="match status" value="1"/>
</dbReference>
<evidence type="ECO:0000313" key="3">
    <source>
        <dbReference type="Proteomes" id="UP000244450"/>
    </source>
</evidence>
<dbReference type="PRINTS" id="PR00410">
    <property type="entry name" value="PHEHYDRXLASE"/>
</dbReference>
<dbReference type="OrthoDB" id="9789468at2"/>
<proteinExistence type="predicted"/>
<dbReference type="RefSeq" id="WP_108688276.1">
    <property type="nucleotide sequence ID" value="NZ_QCYK01000002.1"/>
</dbReference>
<dbReference type="Proteomes" id="UP000244450">
    <property type="component" value="Unassembled WGS sequence"/>
</dbReference>
<dbReference type="Gene3D" id="3.40.50.80">
    <property type="entry name" value="Nucleotide-binding domain of ferredoxin-NADP reductase (FNR) module"/>
    <property type="match status" value="1"/>
</dbReference>
<organism evidence="2 3">
    <name type="scientific">Chitinophaga parva</name>
    <dbReference type="NCBI Taxonomy" id="2169414"/>
    <lineage>
        <taxon>Bacteria</taxon>
        <taxon>Pseudomonadati</taxon>
        <taxon>Bacteroidota</taxon>
        <taxon>Chitinophagia</taxon>
        <taxon>Chitinophagales</taxon>
        <taxon>Chitinophagaceae</taxon>
        <taxon>Chitinophaga</taxon>
    </lineage>
</organism>
<dbReference type="PANTHER" id="PTHR47354:SF5">
    <property type="entry name" value="PROTEIN RFBI"/>
    <property type="match status" value="1"/>
</dbReference>
<dbReference type="SUPFAM" id="SSF52343">
    <property type="entry name" value="Ferredoxin reductase-like, C-terminal NADP-linked domain"/>
    <property type="match status" value="1"/>
</dbReference>